<dbReference type="Pfam" id="PF19803">
    <property type="entry name" value="DUF6286"/>
    <property type="match status" value="1"/>
</dbReference>
<keyword evidence="1" id="KW-0812">Transmembrane</keyword>
<gene>
    <name evidence="3" type="ORF">FHX74_003565</name>
</gene>
<feature type="transmembrane region" description="Helical" evidence="1">
    <location>
        <begin position="64"/>
        <end position="89"/>
    </location>
</feature>
<dbReference type="EMBL" id="JACGWT010000006">
    <property type="protein sequence ID" value="MBA8795924.1"/>
    <property type="molecule type" value="Genomic_DNA"/>
</dbReference>
<protein>
    <recommendedName>
        <fullName evidence="2">DUF6286 domain-containing protein</fullName>
    </recommendedName>
</protein>
<evidence type="ECO:0000256" key="1">
    <source>
        <dbReference type="SAM" id="Phobius"/>
    </source>
</evidence>
<evidence type="ECO:0000313" key="3">
    <source>
        <dbReference type="EMBL" id="MBA8795924.1"/>
    </source>
</evidence>
<reference evidence="3 4" key="1">
    <citation type="submission" date="2020-07" db="EMBL/GenBank/DDBJ databases">
        <title>Sequencing the genomes of 1000 actinobacteria strains.</title>
        <authorList>
            <person name="Klenk H.-P."/>
        </authorList>
    </citation>
    <scope>NUCLEOTIDE SEQUENCE [LARGE SCALE GENOMIC DNA]</scope>
    <source>
        <strain evidence="3 4">DSM 100723</strain>
    </source>
</reference>
<sequence length="191" mass="19403">MSRSDARSRRLRRRPSRTVPASIVALVLLAAGVLAVLAGVFRLIDGSWAAPVRSGAKGLAGLTWGSGAFLGIVIGVGVIGLVLLLAAIIPGGYTSARLAAGGAGVAAQTEFVISQRGLARLAAATAEEIDGVERVSASAGGHRVRVAVTTATDAEARQLRDRVQQAVSQRLSAAGVQPAARVSVSVHTRGI</sequence>
<evidence type="ECO:0000313" key="4">
    <source>
        <dbReference type="Proteomes" id="UP000523079"/>
    </source>
</evidence>
<evidence type="ECO:0000259" key="2">
    <source>
        <dbReference type="Pfam" id="PF19803"/>
    </source>
</evidence>
<proteinExistence type="predicted"/>
<name>A0A7W3IVD9_9ACTN</name>
<accession>A0A7W3IVD9</accession>
<feature type="transmembrane region" description="Helical" evidence="1">
    <location>
        <begin position="21"/>
        <end position="44"/>
    </location>
</feature>
<keyword evidence="1" id="KW-1133">Transmembrane helix</keyword>
<organism evidence="3 4">
    <name type="scientific">Microlunatus kandeliicorticis</name>
    <dbReference type="NCBI Taxonomy" id="1759536"/>
    <lineage>
        <taxon>Bacteria</taxon>
        <taxon>Bacillati</taxon>
        <taxon>Actinomycetota</taxon>
        <taxon>Actinomycetes</taxon>
        <taxon>Propionibacteriales</taxon>
        <taxon>Propionibacteriaceae</taxon>
        <taxon>Microlunatus</taxon>
    </lineage>
</organism>
<keyword evidence="1" id="KW-0472">Membrane</keyword>
<feature type="domain" description="DUF6286" evidence="2">
    <location>
        <begin position="78"/>
        <end position="186"/>
    </location>
</feature>
<dbReference type="InterPro" id="IPR046253">
    <property type="entry name" value="DUF6286"/>
</dbReference>
<dbReference type="AlphaFoldDB" id="A0A7W3IVD9"/>
<dbReference type="RefSeq" id="WP_182561524.1">
    <property type="nucleotide sequence ID" value="NZ_JACGWT010000006.1"/>
</dbReference>
<comment type="caution">
    <text evidence="3">The sequence shown here is derived from an EMBL/GenBank/DDBJ whole genome shotgun (WGS) entry which is preliminary data.</text>
</comment>
<keyword evidence="4" id="KW-1185">Reference proteome</keyword>
<dbReference type="Proteomes" id="UP000523079">
    <property type="component" value="Unassembled WGS sequence"/>
</dbReference>